<comment type="caution">
    <text evidence="8">Lacks conserved residue(s) required for the propagation of feature annotation.</text>
</comment>
<name>A0A915Q329_9BILA</name>
<feature type="domain" description="EGF-like" evidence="14">
    <location>
        <begin position="1855"/>
        <end position="1890"/>
    </location>
</feature>
<evidence type="ECO:0000313" key="18">
    <source>
        <dbReference type="Proteomes" id="UP000887581"/>
    </source>
</evidence>
<dbReference type="GO" id="GO:0007157">
    <property type="term" value="P:heterophilic cell-cell adhesion via plasma membrane cell adhesion molecules"/>
    <property type="evidence" value="ECO:0007669"/>
    <property type="project" value="TreeGrafter"/>
</dbReference>
<dbReference type="Gene3D" id="2.10.50.10">
    <property type="entry name" value="Tumor Necrosis Factor Receptor, subunit A, domain 2"/>
    <property type="match status" value="5"/>
</dbReference>
<evidence type="ECO:0000313" key="19">
    <source>
        <dbReference type="WBParaSite" id="sdigi.contig65.g3425.t1"/>
    </source>
</evidence>
<dbReference type="SUPFAM" id="SSF49854">
    <property type="entry name" value="Spermadhesin, CUB domain"/>
    <property type="match status" value="1"/>
</dbReference>
<dbReference type="GO" id="GO:0045197">
    <property type="term" value="P:establishment or maintenance of epithelial cell apical/basal polarity"/>
    <property type="evidence" value="ECO:0007669"/>
    <property type="project" value="TreeGrafter"/>
</dbReference>
<dbReference type="Pfam" id="PF00008">
    <property type="entry name" value="EGF"/>
    <property type="match status" value="2"/>
</dbReference>
<dbReference type="Proteomes" id="UP000887581">
    <property type="component" value="Unplaced"/>
</dbReference>
<reference evidence="19" key="1">
    <citation type="submission" date="2022-11" db="UniProtKB">
        <authorList>
            <consortium name="WormBaseParasite"/>
        </authorList>
    </citation>
    <scope>IDENTIFICATION</scope>
</reference>
<dbReference type="CDD" id="cd00054">
    <property type="entry name" value="EGF_CA"/>
    <property type="match status" value="3"/>
</dbReference>
<dbReference type="CDD" id="cd00112">
    <property type="entry name" value="LDLa"/>
    <property type="match status" value="1"/>
</dbReference>
<evidence type="ECO:0000256" key="8">
    <source>
        <dbReference type="PROSITE-ProRule" id="PRU00076"/>
    </source>
</evidence>
<evidence type="ECO:0000259" key="14">
    <source>
        <dbReference type="PROSITE" id="PS50026"/>
    </source>
</evidence>
<protein>
    <submittedName>
        <fullName evidence="19">Uncharacterized protein</fullName>
    </submittedName>
</protein>
<feature type="domain" description="EGF-like" evidence="14">
    <location>
        <begin position="1978"/>
        <end position="2015"/>
    </location>
</feature>
<dbReference type="GO" id="GO:0005509">
    <property type="term" value="F:calcium ion binding"/>
    <property type="evidence" value="ECO:0007669"/>
    <property type="project" value="InterPro"/>
</dbReference>
<dbReference type="SMART" id="SM00181">
    <property type="entry name" value="EGF"/>
    <property type="match status" value="13"/>
</dbReference>
<feature type="disulfide bond" evidence="8">
    <location>
        <begin position="1922"/>
        <end position="1931"/>
    </location>
</feature>
<dbReference type="Gene3D" id="2.10.70.10">
    <property type="entry name" value="Complement Module, domain 1"/>
    <property type="match status" value="2"/>
</dbReference>
<dbReference type="PROSITE" id="PS00022">
    <property type="entry name" value="EGF_1"/>
    <property type="match status" value="10"/>
</dbReference>
<dbReference type="SUPFAM" id="SSF57196">
    <property type="entry name" value="EGF/Laminin"/>
    <property type="match status" value="5"/>
</dbReference>
<dbReference type="Pfam" id="PF00084">
    <property type="entry name" value="Sushi"/>
    <property type="match status" value="2"/>
</dbReference>
<keyword evidence="3 13" id="KW-0732">Signal</keyword>
<evidence type="ECO:0000256" key="6">
    <source>
        <dbReference type="ARBA" id="ARBA00023157"/>
    </source>
</evidence>
<keyword evidence="5 12" id="KW-1133">Transmembrane helix</keyword>
<evidence type="ECO:0000256" key="9">
    <source>
        <dbReference type="PROSITE-ProRule" id="PRU00124"/>
    </source>
</evidence>
<dbReference type="InterPro" id="IPR035976">
    <property type="entry name" value="Sushi/SCR/CCP_sf"/>
</dbReference>
<evidence type="ECO:0000259" key="15">
    <source>
        <dbReference type="PROSITE" id="PS50041"/>
    </source>
</evidence>
<dbReference type="Gene3D" id="2.10.25.10">
    <property type="entry name" value="Laminin"/>
    <property type="match status" value="8"/>
</dbReference>
<feature type="domain" description="EGF-like" evidence="14">
    <location>
        <begin position="2054"/>
        <end position="2094"/>
    </location>
</feature>
<keyword evidence="4" id="KW-0677">Repeat</keyword>
<dbReference type="InterPro" id="IPR049883">
    <property type="entry name" value="NOTCH1_EGF-like"/>
</dbReference>
<dbReference type="GO" id="GO:0032991">
    <property type="term" value="C:protein-containing complex"/>
    <property type="evidence" value="ECO:0007669"/>
    <property type="project" value="TreeGrafter"/>
</dbReference>
<evidence type="ECO:0000256" key="11">
    <source>
        <dbReference type="SAM" id="MobiDB-lite"/>
    </source>
</evidence>
<dbReference type="Gene3D" id="2.60.120.200">
    <property type="match status" value="1"/>
</dbReference>
<dbReference type="GO" id="GO:0005886">
    <property type="term" value="C:plasma membrane"/>
    <property type="evidence" value="ECO:0007669"/>
    <property type="project" value="TreeGrafter"/>
</dbReference>
<feature type="compositionally biased region" description="Polar residues" evidence="11">
    <location>
        <begin position="2941"/>
        <end position="2963"/>
    </location>
</feature>
<feature type="chain" id="PRO_5037365725" evidence="13">
    <location>
        <begin position="21"/>
        <end position="3081"/>
    </location>
</feature>
<sequence>MISSSSINLHLLALFGIVWANFRYNYHIGNVKFSCTEGWTLYGNSCYIVVPQELSWTEANNLCASQRYNYSRSIALHDWFLLRDMSTGLLNSTGNYWTAFYHRNSVGSVREDCRAPDAVLHAKYYSYTISIYNPLWSSHQPEAKYCAKNSCVYMHANFSDQTNYGWKMANCSVKYFTICETFACLTDYQYRCEDNSRCYPRKGRCDGIQECSDNSDETGCSEERAKCGKILFEKESDEINFEMSSAENAHCQWTIRQHVGRVIILTLIDVNIRESDELIINGIQNNTANIDRPSQLILNMPMAKTQYISINNTMTIIYRSQKLNGTIAATPHVTMKFAYITQRMYCFLPVIPYGSVVNITGFEIGSKLYFKCRLGYQTLFGQLASSYCYNDLNCGSASTVYNNAILTGYTRNITLYSQALYSCESGFYLTGNSPSFRLCTENGTWTNPDFSCQALPCYATSLAYGHFLHQSYANGTAGRYICDEGFYQEGTDPICISGTWKGIPNCYPKNYCYNNPCGHGTCVQLIGGYSCLCQKGFKMVSTSNGYICLDIDECSTPGYSLCEFICINTIGSYECKCPNTHRLYISPNDVHHLVSNAEFLIPNKTCIAKRCPVLEIPPNVIPYPLYMDPFPYQNGLYQIGTVVHFACDNFVRNYTSLVCDETESWIELNSCLDMTCTLPKIIKKNLMIWPIKNQYKLNDEIHFFCNKSYQLNGPSSSYCIGNNTWSLSKLPDCIVRKCPGLLLDDYRIILPTNKTVISEVNSETFHEPAMHIADIPGYRGENGSFGLFFENVKLVDNGRYYCAILDKNEEPLEKFPIDLYIYQTFETVHSWRNIVQSSEPNKGIRGDINSVVPNSIIVRIYAVKCPEIRVSFAIFPQTTAVKEGVTVSGRCVLGAHTIIPDQNPQLFCTRHGKWIYNAKTANRCFCSTNYTVQNDECMERGPICYTCSTSSETDCNDSSAVFCDTGQYCFTRIAKTVEGNPVVKGCSNECTLSSIGCSKTGEETCEMCCQADYCNSWLNMSKVHDEHLRPYPMFRAICPRNITVLRYSKGLFANAALKPPLIYNYEPFYHLTVNQNIFNDYWAPVLDCPPLFFDLFPNTTSPKCKLRLPHISYRDLGSNISISYDPLNGTIVEIGEPVKVTVTATDESNNSARCMFWYIGQVADCPLWPINETEYECEGSVNQRVCTRRQKCSGIEFPNHATSLQCTAGQGWSYVNSHSIAVVPMNLFRTPVCLKSFIDDVYLSINLAINSRLNKSCKEALIDKLHQLPRMHEDEGCRHLKWKFAGISIPNSLVFINYTVRHENISTAVDCAAQFTRQIIKGKLAFNALKTTCENIQFTALSANYSTACFKDQCMPGFYASENGCYPCPLHSFSETVGAVECISCPENTFTAKTGSFSSQLCQKQCPPGFFSSTGLEPCQACAIGFYQSHYGSQFCNSCFAPRTTAVVGSVLASECVLKCKPGWFSRTGFEPCLKCPNGFYQDLAGQTTCYKCIIDAKQKVAHNRCKGSFCNESSCENNGKCLDSQCICPSGYIGLDCSIALDLCTANFCPPDEECHFDGATTSCIRSNVSSLEARDQNPERRTKKKEATVSTENDILRSDCNQSFIQLDSGQTTSEITATAREENTLSPLTKFARAFAASSIITTTTNRWNNIESTSVASAVLATVVASGSCVATINGDINCTCRSGYKSNGNNSCALLQSCDYNPCGQNLCINDFNSEYFCECSNAHNTSDQQRWCPINEKCEHKKLCKNGGIPICNYKHHCICMTPYYGEYCTEKAQPCQNSPCNHSSCMAKFDQLWPYYFCKCDPGYYGEKCTAHAVCRSIDCKHGYCRQKGQTAYCECHPGFTGSDCSEEINHCNSSLCVNGICKPKFLGYTCICNEGYEGKQCEIPIDPCDLKPCAANSECHTLSYGSKGKFICNCAPGWTGKHCMEVVDLCIYSQCSSGSTCVTIPPTLSGNIKYVCICPPNKAGIFCNESVDYCQPLNPCLNEGICQRDNNDYTCHCKPGYHGDHCQYNLCSPNPCQNNGNCTVLSTGTYKCSCPIYYEGTNCSVITDACAISNFEDYCLNGGKCISNNFEPVCHCTQQYEGRRCENEKELDFNVLFNEHTRNLTSTSFDASILNQFTLCFWIRIVSAGNSFLDFVQQGFEMNILSITDYAVRFGKYMELTRMTENEWQQVKLLWHDFCLRRRKNKIVEWIRNGEIVWKRNWDIPVINGNLRILLGASESFRGEISMVQLYNTVLHNKQINESIHNCKQWLRSAVTSNEAPLVDWNQFTGFERGNRVFPGICMISECLLNPHHCNATTDKVPPQVINCPANINITSTERLTVVEWSPSKSNEIFADSSIINMSSNYNSGDVFTWGKYHVVYIAEDEAGNIETCQFDLVIAAMNCSDPEKIDGAKFTIPTVYSESVRKVAFFECETNFIPIQPVADFYFCDSMLFEICKLNKNYRPRSHTKVIHPKQSSEEHSVIISGLVTITGNCTELEIYKKNLTSVILSANKQFDHFCATPNCRNELKIWSNSTFECPPGMYCMNDKCVPCPENTFKKNPGCTQCIPCPNNTITGPIIGDIGYQSVFDCYTNCSAGYHYSIQEGSCVKCAKGMYQDRPGQLGCVSCPESHSTPKTGSVNISNCTVTCGAGMSMNAQSQCVKCAKGKYRLGNSTGSRCTPCPDHFTTSDNGSVSRSNCTVLDCPPGTYINLTSLTGCIFCPRNHYQEKSNQTECHHCGESLITLATGSVHPRQCMKPLFWNSVVSAVDVSKHFSSSLWPIFESLGLIGAIAFLVLLYFQRQRIRTLFCKVRKTQIKRIATLNYYRDSSFTYPIVTLTPTNTDTPSDPIEDRTPKNPEPQEMVEIYQEIYDGLHSMAEGTTRVSNDELTSSQFLRPLSRVRLEVDTTLKAEFCGDPKALGMDSSGLPIDSADYEKAEQCSLTDSHIYEKLQNSDEGSQASGQTNSHRQPDASRNWNSRISLDEIHAQLTEYKLSVSGMSDTSNEKQGNISHAENKDEESDDELLVETITPSPNSQSEELLVSSEKLEIDFLTFISSGNVILKGEIHSNGKAGFVRCPRRSTEKHPSITAFRLP</sequence>
<keyword evidence="7" id="KW-0325">Glycoprotein</keyword>
<feature type="disulfide bond" evidence="8">
    <location>
        <begin position="1822"/>
        <end position="1832"/>
    </location>
</feature>
<evidence type="ECO:0000256" key="7">
    <source>
        <dbReference type="ARBA" id="ARBA00023180"/>
    </source>
</evidence>
<evidence type="ECO:0000256" key="4">
    <source>
        <dbReference type="ARBA" id="ARBA00022737"/>
    </source>
</evidence>
<keyword evidence="12" id="KW-0472">Membrane</keyword>
<evidence type="ECO:0000259" key="16">
    <source>
        <dbReference type="PROSITE" id="PS50825"/>
    </source>
</evidence>
<dbReference type="PROSITE" id="PS50041">
    <property type="entry name" value="C_TYPE_LECTIN_2"/>
    <property type="match status" value="1"/>
</dbReference>
<keyword evidence="18" id="KW-1185">Reference proteome</keyword>
<feature type="domain" description="Sushi" evidence="17">
    <location>
        <begin position="674"/>
        <end position="735"/>
    </location>
</feature>
<dbReference type="CDD" id="cd00037">
    <property type="entry name" value="CLECT"/>
    <property type="match status" value="1"/>
</dbReference>
<dbReference type="Gene3D" id="4.10.400.10">
    <property type="entry name" value="Low-density Lipoprotein Receptor"/>
    <property type="match status" value="1"/>
</dbReference>
<feature type="disulfide bond" evidence="8">
    <location>
        <begin position="1880"/>
        <end position="1889"/>
    </location>
</feature>
<dbReference type="InterPro" id="IPR016187">
    <property type="entry name" value="CTDL_fold"/>
</dbReference>
<evidence type="ECO:0000256" key="13">
    <source>
        <dbReference type="SAM" id="SignalP"/>
    </source>
</evidence>
<feature type="domain" description="EGF-like" evidence="14">
    <location>
        <begin position="1507"/>
        <end position="1539"/>
    </location>
</feature>
<dbReference type="Gene3D" id="2.60.40.1770">
    <property type="entry name" value="ephrin a2 ectodomain"/>
    <property type="match status" value="1"/>
</dbReference>
<keyword evidence="10" id="KW-0768">Sushi</keyword>
<dbReference type="WBParaSite" id="sdigi.contig65.g3425.t1">
    <property type="protein sequence ID" value="sdigi.contig65.g3425.t1"/>
    <property type="gene ID" value="sdigi.contig65.g3425"/>
</dbReference>
<dbReference type="SUPFAM" id="SSF57184">
    <property type="entry name" value="Growth factor receptor domain"/>
    <property type="match status" value="3"/>
</dbReference>
<dbReference type="CDD" id="cd00033">
    <property type="entry name" value="CCP"/>
    <property type="match status" value="2"/>
</dbReference>
<feature type="disulfide bond" evidence="8">
    <location>
        <begin position="1807"/>
        <end position="1816"/>
    </location>
</feature>
<feature type="disulfide bond" evidence="8">
    <location>
        <begin position="1859"/>
        <end position="1869"/>
    </location>
</feature>
<keyword evidence="1 8" id="KW-0245">EGF-like domain</keyword>
<dbReference type="InterPro" id="IPR002172">
    <property type="entry name" value="LDrepeatLR_classA_rpt"/>
</dbReference>
<dbReference type="InterPro" id="IPR011641">
    <property type="entry name" value="Tyr-kin_ephrin_A/B_rcpt-like"/>
</dbReference>
<feature type="region of interest" description="Disordered" evidence="11">
    <location>
        <begin position="2940"/>
        <end position="2963"/>
    </location>
</feature>
<feature type="disulfide bond" evidence="8">
    <location>
        <begin position="2042"/>
        <end position="2051"/>
    </location>
</feature>
<feature type="domain" description="EGF-like" evidence="14">
    <location>
        <begin position="1778"/>
        <end position="1817"/>
    </location>
</feature>
<dbReference type="FunFam" id="2.10.25.10:FF:000005">
    <property type="entry name" value="Fibrillin 2"/>
    <property type="match status" value="1"/>
</dbReference>
<keyword evidence="2 12" id="KW-0812">Transmembrane</keyword>
<dbReference type="SMART" id="SM00192">
    <property type="entry name" value="LDLa"/>
    <property type="match status" value="1"/>
</dbReference>
<dbReference type="InterPro" id="IPR051022">
    <property type="entry name" value="Notch_Cell-Fate_Det"/>
</dbReference>
<dbReference type="PANTHER" id="PTHR24049">
    <property type="entry name" value="CRUMBS FAMILY MEMBER"/>
    <property type="match status" value="1"/>
</dbReference>
<dbReference type="InterPro" id="IPR003410">
    <property type="entry name" value="HYR_dom"/>
</dbReference>
<dbReference type="PROSITE" id="PS50068">
    <property type="entry name" value="LDLRA_2"/>
    <property type="match status" value="1"/>
</dbReference>
<dbReference type="Pfam" id="PF07699">
    <property type="entry name" value="Ephrin_rec_like"/>
    <property type="match status" value="6"/>
</dbReference>
<feature type="disulfide bond" evidence="8">
    <location>
        <begin position="2005"/>
        <end position="2014"/>
    </location>
</feature>
<dbReference type="SUPFAM" id="SSF57424">
    <property type="entry name" value="LDL receptor-like module"/>
    <property type="match status" value="1"/>
</dbReference>
<feature type="disulfide bond" evidence="10">
    <location>
        <begin position="676"/>
        <end position="719"/>
    </location>
</feature>
<dbReference type="Pfam" id="PF02494">
    <property type="entry name" value="HYR"/>
    <property type="match status" value="1"/>
</dbReference>
<keyword evidence="6 8" id="KW-1015">Disulfide bond</keyword>
<dbReference type="SMART" id="SM00179">
    <property type="entry name" value="EGF_CA"/>
    <property type="match status" value="7"/>
</dbReference>
<dbReference type="SUPFAM" id="SSF56436">
    <property type="entry name" value="C-type lectin-like"/>
    <property type="match status" value="1"/>
</dbReference>
<feature type="domain" description="EGF-like" evidence="14">
    <location>
        <begin position="2016"/>
        <end position="2052"/>
    </location>
</feature>
<dbReference type="SMART" id="SM00032">
    <property type="entry name" value="CCP"/>
    <property type="match status" value="4"/>
</dbReference>
<feature type="disulfide bond" evidence="8">
    <location>
        <begin position="1966"/>
        <end position="1975"/>
    </location>
</feature>
<feature type="domain" description="HYR" evidence="16">
    <location>
        <begin position="2306"/>
        <end position="2389"/>
    </location>
</feature>
<dbReference type="SMART" id="SM01411">
    <property type="entry name" value="Ephrin_rec_like"/>
    <property type="match status" value="7"/>
</dbReference>
<dbReference type="PROSITE" id="PS01186">
    <property type="entry name" value="EGF_2"/>
    <property type="match status" value="7"/>
</dbReference>
<feature type="domain" description="EGF-like" evidence="14">
    <location>
        <begin position="1818"/>
        <end position="1853"/>
    </location>
</feature>
<feature type="domain" description="EGF-like" evidence="14">
    <location>
        <begin position="1892"/>
        <end position="1932"/>
    </location>
</feature>
<feature type="compositionally biased region" description="Polar residues" evidence="11">
    <location>
        <begin position="2984"/>
        <end position="2999"/>
    </location>
</feature>
<evidence type="ECO:0000256" key="2">
    <source>
        <dbReference type="ARBA" id="ARBA00022692"/>
    </source>
</evidence>
<feature type="disulfide bond" evidence="8">
    <location>
        <begin position="2084"/>
        <end position="2093"/>
    </location>
</feature>
<dbReference type="InterPro" id="IPR036055">
    <property type="entry name" value="LDL_receptor-like_sf"/>
</dbReference>
<dbReference type="InterPro" id="IPR018097">
    <property type="entry name" value="EGF_Ca-bd_CS"/>
</dbReference>
<feature type="domain" description="EGF-like" evidence="14">
    <location>
        <begin position="1934"/>
        <end position="1976"/>
    </location>
</feature>
<feature type="signal peptide" evidence="13">
    <location>
        <begin position="1"/>
        <end position="20"/>
    </location>
</feature>
<dbReference type="SUPFAM" id="SSF49899">
    <property type="entry name" value="Concanavalin A-like lectins/glucanases"/>
    <property type="match status" value="1"/>
</dbReference>
<dbReference type="PROSITE" id="PS50825">
    <property type="entry name" value="HYR"/>
    <property type="match status" value="1"/>
</dbReference>
<feature type="region of interest" description="Disordered" evidence="11">
    <location>
        <begin position="2984"/>
        <end position="3010"/>
    </location>
</feature>
<feature type="disulfide bond" evidence="9">
    <location>
        <begin position="205"/>
        <end position="220"/>
    </location>
</feature>
<dbReference type="PROSITE" id="PS50923">
    <property type="entry name" value="SUSHI"/>
    <property type="match status" value="2"/>
</dbReference>
<accession>A0A915Q329</accession>
<dbReference type="InterPro" id="IPR035914">
    <property type="entry name" value="Sperma_CUB_dom_sf"/>
</dbReference>
<feature type="disulfide bond" evidence="8">
    <location>
        <begin position="1529"/>
        <end position="1538"/>
    </location>
</feature>
<dbReference type="InterPro" id="IPR001881">
    <property type="entry name" value="EGF-like_Ca-bd_dom"/>
</dbReference>
<evidence type="ECO:0000256" key="1">
    <source>
        <dbReference type="ARBA" id="ARBA00022536"/>
    </source>
</evidence>
<feature type="transmembrane region" description="Helical" evidence="12">
    <location>
        <begin position="2766"/>
        <end position="2787"/>
    </location>
</feature>
<evidence type="ECO:0000256" key="5">
    <source>
        <dbReference type="ARBA" id="ARBA00022989"/>
    </source>
</evidence>
<dbReference type="PROSITE" id="PS01187">
    <property type="entry name" value="EGF_CA"/>
    <property type="match status" value="1"/>
</dbReference>
<evidence type="ECO:0000259" key="17">
    <source>
        <dbReference type="PROSITE" id="PS50923"/>
    </source>
</evidence>
<dbReference type="SUPFAM" id="SSF57535">
    <property type="entry name" value="Complement control module/SCR domain"/>
    <property type="match status" value="2"/>
</dbReference>
<dbReference type="Pfam" id="PF07645">
    <property type="entry name" value="EGF_CA"/>
    <property type="match status" value="1"/>
</dbReference>
<feature type="domain" description="Sushi" evidence="17">
    <location>
        <begin position="392"/>
        <end position="454"/>
    </location>
</feature>
<proteinExistence type="predicted"/>
<evidence type="ECO:0000256" key="12">
    <source>
        <dbReference type="SAM" id="Phobius"/>
    </source>
</evidence>
<evidence type="ECO:0000256" key="10">
    <source>
        <dbReference type="PROSITE-ProRule" id="PRU00302"/>
    </source>
</evidence>
<feature type="domain" description="C-type lectin" evidence="15">
    <location>
        <begin position="42"/>
        <end position="180"/>
    </location>
</feature>
<dbReference type="FunFam" id="2.10.25.10:FF:000066">
    <property type="entry name" value="FAT atypical cadherin 4"/>
    <property type="match status" value="1"/>
</dbReference>
<dbReference type="InterPro" id="IPR009030">
    <property type="entry name" value="Growth_fac_rcpt_cys_sf"/>
</dbReference>
<dbReference type="InterPro" id="IPR000742">
    <property type="entry name" value="EGF"/>
</dbReference>
<dbReference type="PROSITE" id="PS50026">
    <property type="entry name" value="EGF_3"/>
    <property type="match status" value="9"/>
</dbReference>
<feature type="disulfide bond" evidence="8">
    <location>
        <begin position="1782"/>
        <end position="1792"/>
    </location>
</feature>
<organism evidence="18 19">
    <name type="scientific">Setaria digitata</name>
    <dbReference type="NCBI Taxonomy" id="48799"/>
    <lineage>
        <taxon>Eukaryota</taxon>
        <taxon>Metazoa</taxon>
        <taxon>Ecdysozoa</taxon>
        <taxon>Nematoda</taxon>
        <taxon>Chromadorea</taxon>
        <taxon>Rhabditida</taxon>
        <taxon>Spirurina</taxon>
        <taxon>Spiruromorpha</taxon>
        <taxon>Filarioidea</taxon>
        <taxon>Setariidae</taxon>
        <taxon>Setaria</taxon>
    </lineage>
</organism>
<evidence type="ECO:0000256" key="3">
    <source>
        <dbReference type="ARBA" id="ARBA00022729"/>
    </source>
</evidence>
<dbReference type="InterPro" id="IPR000436">
    <property type="entry name" value="Sushi_SCR_CCP_dom"/>
</dbReference>
<dbReference type="InterPro" id="IPR013320">
    <property type="entry name" value="ConA-like_dom_sf"/>
</dbReference>
<feature type="disulfide bond" evidence="8">
    <location>
        <begin position="1843"/>
        <end position="1852"/>
    </location>
</feature>
<dbReference type="InterPro" id="IPR001304">
    <property type="entry name" value="C-type_lectin-like"/>
</dbReference>